<evidence type="ECO:0000313" key="6">
    <source>
        <dbReference type="Proteomes" id="UP000037510"/>
    </source>
</evidence>
<reference evidence="5 6" key="1">
    <citation type="journal article" date="2015" name="Genome Biol. Evol.">
        <title>The genome of winter moth (Operophtera brumata) provides a genomic perspective on sexual dimorphism and phenology.</title>
        <authorList>
            <person name="Derks M.F."/>
            <person name="Smit S."/>
            <person name="Salis L."/>
            <person name="Schijlen E."/>
            <person name="Bossers A."/>
            <person name="Mateman C."/>
            <person name="Pijl A.S."/>
            <person name="de Ridder D."/>
            <person name="Groenen M.A."/>
            <person name="Visser M.E."/>
            <person name="Megens H.J."/>
        </authorList>
    </citation>
    <scope>NUCLEOTIDE SEQUENCE [LARGE SCALE GENOMIC DNA]</scope>
    <source>
        <strain evidence="5">WM2013NL</strain>
        <tissue evidence="5">Head and thorax</tissue>
    </source>
</reference>
<dbReference type="AlphaFoldDB" id="A0A0L7KZ04"/>
<comment type="cofactor">
    <cofactor evidence="1">
        <name>a divalent metal cation</name>
        <dbReference type="ChEBI" id="CHEBI:60240"/>
    </cofactor>
</comment>
<protein>
    <recommendedName>
        <fullName evidence="4">DDE Tnp4 domain-containing protein</fullName>
    </recommendedName>
</protein>
<dbReference type="GO" id="GO:0046872">
    <property type="term" value="F:metal ion binding"/>
    <property type="evidence" value="ECO:0007669"/>
    <property type="project" value="UniProtKB-KW"/>
</dbReference>
<dbReference type="EMBL" id="JTDY01004358">
    <property type="protein sequence ID" value="KOB68249.1"/>
    <property type="molecule type" value="Genomic_DNA"/>
</dbReference>
<evidence type="ECO:0000259" key="4">
    <source>
        <dbReference type="Pfam" id="PF13359"/>
    </source>
</evidence>
<accession>A0A0L7KZ04</accession>
<feature type="domain" description="DDE Tnp4" evidence="4">
    <location>
        <begin position="77"/>
        <end position="158"/>
    </location>
</feature>
<proteinExistence type="predicted"/>
<name>A0A0L7KZ04_OPEBR</name>
<sequence length="183" mass="20991">MKRALAVAFDERFDEGDFISRRPRWIREREEHFDSLDDKDLVTRFRLTKPTVLSVLKSIEDKIEFPTNIRAMFEQGHYGNSVLVGDADYACNSYMMTPLEYCNTAAENLYNESQIRTRNCIERLFGVWKSRFPCMAIGLGVSLENSFPIVIATAVLHNIARRSGEATPPDDNQVINPASEMLY</sequence>
<dbReference type="Proteomes" id="UP000037510">
    <property type="component" value="Unassembled WGS sequence"/>
</dbReference>
<gene>
    <name evidence="5" type="ORF">OBRU01_18488</name>
</gene>
<comment type="caution">
    <text evidence="5">The sequence shown here is derived from an EMBL/GenBank/DDBJ whole genome shotgun (WGS) entry which is preliminary data.</text>
</comment>
<keyword evidence="6" id="KW-1185">Reference proteome</keyword>
<feature type="region of interest" description="Disordered" evidence="3">
    <location>
        <begin position="163"/>
        <end position="183"/>
    </location>
</feature>
<organism evidence="5 6">
    <name type="scientific">Operophtera brumata</name>
    <name type="common">Winter moth</name>
    <name type="synonym">Phalaena brumata</name>
    <dbReference type="NCBI Taxonomy" id="104452"/>
    <lineage>
        <taxon>Eukaryota</taxon>
        <taxon>Metazoa</taxon>
        <taxon>Ecdysozoa</taxon>
        <taxon>Arthropoda</taxon>
        <taxon>Hexapoda</taxon>
        <taxon>Insecta</taxon>
        <taxon>Pterygota</taxon>
        <taxon>Neoptera</taxon>
        <taxon>Endopterygota</taxon>
        <taxon>Lepidoptera</taxon>
        <taxon>Glossata</taxon>
        <taxon>Ditrysia</taxon>
        <taxon>Geometroidea</taxon>
        <taxon>Geometridae</taxon>
        <taxon>Larentiinae</taxon>
        <taxon>Operophtera</taxon>
    </lineage>
</organism>
<dbReference type="STRING" id="104452.A0A0L7KZ04"/>
<keyword evidence="2" id="KW-0479">Metal-binding</keyword>
<dbReference type="Pfam" id="PF13359">
    <property type="entry name" value="DDE_Tnp_4"/>
    <property type="match status" value="1"/>
</dbReference>
<evidence type="ECO:0000256" key="2">
    <source>
        <dbReference type="ARBA" id="ARBA00022723"/>
    </source>
</evidence>
<evidence type="ECO:0000256" key="3">
    <source>
        <dbReference type="SAM" id="MobiDB-lite"/>
    </source>
</evidence>
<dbReference type="InterPro" id="IPR027806">
    <property type="entry name" value="HARBI1_dom"/>
</dbReference>
<evidence type="ECO:0000313" key="5">
    <source>
        <dbReference type="EMBL" id="KOB68249.1"/>
    </source>
</evidence>
<evidence type="ECO:0000256" key="1">
    <source>
        <dbReference type="ARBA" id="ARBA00001968"/>
    </source>
</evidence>